<evidence type="ECO:0000256" key="2">
    <source>
        <dbReference type="SAM" id="Phobius"/>
    </source>
</evidence>
<sequence>MHIVSSTGMLLLTSHDSERREDPTVTTVGPNVPGENSFDPEGDLTQLSSVLISATGVQTISAIGNGTIFSSLGSAISTFSKSFSSLTVTIIPSDSTSTNNPLSAPTALASSIFVKTTKSHFSTSSNSSPFTPTAHPSPVFVNTTIIHFSTSSNSSLSAPTTLASPTNTTRTHLSAVFYVVIILAAVCIIACGLVFLVRRIRSRAAAQNAGDDDQPARDPIEDSSVSSLEAHISHEGPELYFPMTIIRQDSAGISTPSVQETPRTP</sequence>
<accession>A0A1B7MMW9</accession>
<gene>
    <name evidence="3" type="ORF">K503DRAFT_859485</name>
</gene>
<dbReference type="AlphaFoldDB" id="A0A1B7MMW9"/>
<feature type="transmembrane region" description="Helical" evidence="2">
    <location>
        <begin position="175"/>
        <end position="197"/>
    </location>
</feature>
<feature type="region of interest" description="Disordered" evidence="1">
    <location>
        <begin position="206"/>
        <end position="228"/>
    </location>
</feature>
<keyword evidence="2" id="KW-1133">Transmembrane helix</keyword>
<evidence type="ECO:0000313" key="3">
    <source>
        <dbReference type="EMBL" id="OAX33946.1"/>
    </source>
</evidence>
<dbReference type="InParanoid" id="A0A1B7MMW9"/>
<dbReference type="Proteomes" id="UP000092154">
    <property type="component" value="Unassembled WGS sequence"/>
</dbReference>
<feature type="non-terminal residue" evidence="3">
    <location>
        <position position="265"/>
    </location>
</feature>
<reference evidence="3 4" key="1">
    <citation type="submission" date="2016-06" db="EMBL/GenBank/DDBJ databases">
        <title>Comparative genomics of the ectomycorrhizal sister species Rhizopogon vinicolor and Rhizopogon vesiculosus (Basidiomycota: Boletales) reveals a divergence of the mating type B locus.</title>
        <authorList>
            <consortium name="DOE Joint Genome Institute"/>
            <person name="Mujic A.B."/>
            <person name="Kuo A."/>
            <person name="Tritt A."/>
            <person name="Lipzen A."/>
            <person name="Chen C."/>
            <person name="Johnson J."/>
            <person name="Sharma A."/>
            <person name="Barry K."/>
            <person name="Grigoriev I.V."/>
            <person name="Spatafora J.W."/>
        </authorList>
    </citation>
    <scope>NUCLEOTIDE SEQUENCE [LARGE SCALE GENOMIC DNA]</scope>
    <source>
        <strain evidence="3 4">AM-OR11-026</strain>
    </source>
</reference>
<proteinExistence type="predicted"/>
<feature type="region of interest" description="Disordered" evidence="1">
    <location>
        <begin position="13"/>
        <end position="41"/>
    </location>
</feature>
<dbReference type="STRING" id="1314800.A0A1B7MMW9"/>
<protein>
    <submittedName>
        <fullName evidence="3">Uncharacterized protein</fullName>
    </submittedName>
</protein>
<organism evidence="3 4">
    <name type="scientific">Rhizopogon vinicolor AM-OR11-026</name>
    <dbReference type="NCBI Taxonomy" id="1314800"/>
    <lineage>
        <taxon>Eukaryota</taxon>
        <taxon>Fungi</taxon>
        <taxon>Dikarya</taxon>
        <taxon>Basidiomycota</taxon>
        <taxon>Agaricomycotina</taxon>
        <taxon>Agaricomycetes</taxon>
        <taxon>Agaricomycetidae</taxon>
        <taxon>Boletales</taxon>
        <taxon>Suillineae</taxon>
        <taxon>Rhizopogonaceae</taxon>
        <taxon>Rhizopogon</taxon>
    </lineage>
</organism>
<evidence type="ECO:0000256" key="1">
    <source>
        <dbReference type="SAM" id="MobiDB-lite"/>
    </source>
</evidence>
<keyword evidence="2" id="KW-0472">Membrane</keyword>
<dbReference type="EMBL" id="KV448680">
    <property type="protein sequence ID" value="OAX33946.1"/>
    <property type="molecule type" value="Genomic_DNA"/>
</dbReference>
<name>A0A1B7MMW9_9AGAM</name>
<evidence type="ECO:0000313" key="4">
    <source>
        <dbReference type="Proteomes" id="UP000092154"/>
    </source>
</evidence>
<keyword evidence="2" id="KW-0812">Transmembrane</keyword>
<keyword evidence="4" id="KW-1185">Reference proteome</keyword>